<sequence length="340" mass="38760">MATRSLLDLRFDLQCNTVPSKQQPYSLQHLCRKNIIVCIIKSVGLFEVHKACAKLPIPKIVVNYLTNSSTKDEHFDIRTWGSLVELGYSGKCLLYGELVTLKCIDLRRTVRILRNEAIQFKDKWMSVDHENISKAIVCFEANNVIGAIFEPCAPSIKDIVAQYSDMNEQIDEKYIWSVLGQLSSALMYLSKNGISHYKLCSKMISVTGTWEVRVQNLLMHYSINDSLTPLQEDMYYGMYLAPERIEGRPCKDKQDTWLIGCIAYEMIHRKTAFKVHEGMSLFETLNNIVKGCPPPQLSDLNGYSSELMNLTRACLTHLEQVRPSLEEVHLAIQNNISGQN</sequence>
<dbReference type="Gene3D" id="1.10.510.10">
    <property type="entry name" value="Transferase(Phosphotransferase) domain 1"/>
    <property type="match status" value="1"/>
</dbReference>
<dbReference type="Proteomes" id="UP000515163">
    <property type="component" value="Unplaced"/>
</dbReference>
<dbReference type="InterPro" id="IPR011009">
    <property type="entry name" value="Kinase-like_dom_sf"/>
</dbReference>
<dbReference type="InterPro" id="IPR053235">
    <property type="entry name" value="Ser_Thr_kinase"/>
</dbReference>
<evidence type="ECO:0000313" key="3">
    <source>
        <dbReference type="Proteomes" id="UP000515163"/>
    </source>
</evidence>
<evidence type="ECO:0000259" key="1">
    <source>
        <dbReference type="PROSITE" id="PS50011"/>
    </source>
</evidence>
<proteinExistence type="predicted"/>
<dbReference type="KEGG" id="aten:116294827"/>
<dbReference type="GeneID" id="116294827"/>
<dbReference type="Pfam" id="PF00069">
    <property type="entry name" value="Pkinase"/>
    <property type="match status" value="1"/>
</dbReference>
<dbReference type="GO" id="GO:0005737">
    <property type="term" value="C:cytoplasm"/>
    <property type="evidence" value="ECO:0007669"/>
    <property type="project" value="TreeGrafter"/>
</dbReference>
<feature type="domain" description="Protein kinase" evidence="1">
    <location>
        <begin position="69"/>
        <end position="332"/>
    </location>
</feature>
<dbReference type="PANTHER" id="PTHR24361">
    <property type="entry name" value="MITOGEN-ACTIVATED KINASE KINASE KINASE"/>
    <property type="match status" value="1"/>
</dbReference>
<feature type="domain" description="SOCS box" evidence="2">
    <location>
        <begin position="8"/>
        <end position="71"/>
    </location>
</feature>
<dbReference type="PROSITE" id="PS50011">
    <property type="entry name" value="PROTEIN_KINASE_DOM"/>
    <property type="match status" value="1"/>
</dbReference>
<evidence type="ECO:0000313" key="4">
    <source>
        <dbReference type="RefSeq" id="XP_031558359.1"/>
    </source>
</evidence>
<keyword evidence="3" id="KW-1185">Reference proteome</keyword>
<gene>
    <name evidence="4" type="primary">LOC116294827</name>
</gene>
<dbReference type="InterPro" id="IPR001496">
    <property type="entry name" value="SOCS_box"/>
</dbReference>
<dbReference type="Gene3D" id="1.10.750.20">
    <property type="entry name" value="SOCS box"/>
    <property type="match status" value="1"/>
</dbReference>
<dbReference type="OrthoDB" id="10252634at2759"/>
<dbReference type="InterPro" id="IPR036036">
    <property type="entry name" value="SOCS_box-like_dom_sf"/>
</dbReference>
<name>A0A6P8HPQ7_ACTTE</name>
<dbReference type="GO" id="GO:0006974">
    <property type="term" value="P:DNA damage response"/>
    <property type="evidence" value="ECO:0007669"/>
    <property type="project" value="TreeGrafter"/>
</dbReference>
<dbReference type="GO" id="GO:0004674">
    <property type="term" value="F:protein serine/threonine kinase activity"/>
    <property type="evidence" value="ECO:0007669"/>
    <property type="project" value="TreeGrafter"/>
</dbReference>
<protein>
    <submittedName>
        <fullName evidence="4">Serine/threonine-protein kinase Nek7-like</fullName>
    </submittedName>
</protein>
<dbReference type="SUPFAM" id="SSF56112">
    <property type="entry name" value="Protein kinase-like (PK-like)"/>
    <property type="match status" value="1"/>
</dbReference>
<dbReference type="SUPFAM" id="SSF158235">
    <property type="entry name" value="SOCS box-like"/>
    <property type="match status" value="1"/>
</dbReference>
<evidence type="ECO:0000259" key="2">
    <source>
        <dbReference type="PROSITE" id="PS50225"/>
    </source>
</evidence>
<dbReference type="GO" id="GO:0035556">
    <property type="term" value="P:intracellular signal transduction"/>
    <property type="evidence" value="ECO:0007669"/>
    <property type="project" value="InterPro"/>
</dbReference>
<dbReference type="GO" id="GO:0005524">
    <property type="term" value="F:ATP binding"/>
    <property type="evidence" value="ECO:0007669"/>
    <property type="project" value="InterPro"/>
</dbReference>
<dbReference type="InterPro" id="IPR000719">
    <property type="entry name" value="Prot_kinase_dom"/>
</dbReference>
<dbReference type="PANTHER" id="PTHR24361:SF613">
    <property type="entry name" value="NUCLEAR RECEPTOR-BINDING PROTEIN-RELATED"/>
    <property type="match status" value="1"/>
</dbReference>
<dbReference type="AlphaFoldDB" id="A0A6P8HPQ7"/>
<dbReference type="InParanoid" id="A0A6P8HPQ7"/>
<accession>A0A6P8HPQ7</accession>
<reference evidence="4" key="1">
    <citation type="submission" date="2025-08" db="UniProtKB">
        <authorList>
            <consortium name="RefSeq"/>
        </authorList>
    </citation>
    <scope>IDENTIFICATION</scope>
    <source>
        <tissue evidence="4">Tentacle</tissue>
    </source>
</reference>
<dbReference type="SMART" id="SM00220">
    <property type="entry name" value="S_TKc"/>
    <property type="match status" value="1"/>
</dbReference>
<dbReference type="RefSeq" id="XP_031558359.1">
    <property type="nucleotide sequence ID" value="XM_031702499.1"/>
</dbReference>
<dbReference type="PROSITE" id="PS50225">
    <property type="entry name" value="SOCS"/>
    <property type="match status" value="1"/>
</dbReference>
<organism evidence="3 4">
    <name type="scientific">Actinia tenebrosa</name>
    <name type="common">Australian red waratah sea anemone</name>
    <dbReference type="NCBI Taxonomy" id="6105"/>
    <lineage>
        <taxon>Eukaryota</taxon>
        <taxon>Metazoa</taxon>
        <taxon>Cnidaria</taxon>
        <taxon>Anthozoa</taxon>
        <taxon>Hexacorallia</taxon>
        <taxon>Actiniaria</taxon>
        <taxon>Actiniidae</taxon>
        <taxon>Actinia</taxon>
    </lineage>
</organism>
<dbReference type="Pfam" id="PF07525">
    <property type="entry name" value="SOCS_box"/>
    <property type="match status" value="1"/>
</dbReference>